<accession>A0A2P6TBG3</accession>
<name>A0A2P6TBG3_CHLSO</name>
<feature type="region of interest" description="Disordered" evidence="1">
    <location>
        <begin position="1"/>
        <end position="40"/>
    </location>
</feature>
<keyword evidence="3" id="KW-1185">Reference proteome</keyword>
<evidence type="ECO:0000313" key="2">
    <source>
        <dbReference type="EMBL" id="PRW05898.1"/>
    </source>
</evidence>
<evidence type="ECO:0000313" key="3">
    <source>
        <dbReference type="Proteomes" id="UP000239899"/>
    </source>
</evidence>
<dbReference type="OrthoDB" id="520817at2759"/>
<reference evidence="2 3" key="1">
    <citation type="journal article" date="2018" name="Plant J.">
        <title>Genome sequences of Chlorella sorokiniana UTEX 1602 and Micractinium conductrix SAG 241.80: implications to maltose excretion by a green alga.</title>
        <authorList>
            <person name="Arriola M.B."/>
            <person name="Velmurugan N."/>
            <person name="Zhang Y."/>
            <person name="Plunkett M.H."/>
            <person name="Hondzo H."/>
            <person name="Barney B.M."/>
        </authorList>
    </citation>
    <scope>NUCLEOTIDE SEQUENCE [LARGE SCALE GENOMIC DNA]</scope>
    <source>
        <strain evidence="3">UTEX 1602</strain>
    </source>
</reference>
<dbReference type="Gene3D" id="1.25.70.10">
    <property type="entry name" value="Transcription termination factor 3, mitochondrial"/>
    <property type="match status" value="1"/>
</dbReference>
<gene>
    <name evidence="2" type="ORF">C2E21_9420</name>
</gene>
<evidence type="ECO:0000256" key="1">
    <source>
        <dbReference type="SAM" id="MobiDB-lite"/>
    </source>
</evidence>
<proteinExistence type="predicted"/>
<dbReference type="Proteomes" id="UP000239899">
    <property type="component" value="Unassembled WGS sequence"/>
</dbReference>
<dbReference type="InterPro" id="IPR038538">
    <property type="entry name" value="MTERF_sf"/>
</dbReference>
<dbReference type="EMBL" id="LHPG02000027">
    <property type="protein sequence ID" value="PRW05898.1"/>
    <property type="molecule type" value="Genomic_DNA"/>
</dbReference>
<sequence>MRRSAEQLAVGRAASGTSDTSRAAAAPKKHGVPPSPVPDVDAEQLLRSQGLHGTADPAALLTNLRKLPGVRQQGVLDNAAAVAAHLLSPAVGLTAQQAGQLLERCPELFSWPPEQRAAVLFGEMLSAEVTAAAAAACFMAYPEAVTRTTLAPGLAEVATILAHSEDRDSSLGGRRPKVAAAQRTMAALLTQRPSAVMLICQSAGYLQQRAAELQQAGFTTAQVAGLAWDLPDMLCTDGAAKVASRAAVLQQELGMSLAVVVSLVAKRKPRWLSNSVATLRARASALAEGFGQAAAAGMLIKRLYVVACDPMVWRRNLCVMAAFGVADPRAVLRQCPYLLLHDHAAPTFVQRRLMLQRCTQLTAAQLYEQHPRWLYHRKVPDLAQRLQFVEHCGSDMRQLMVYVLFEPLKDLLPAVGASQAEWEAWAAVNPPAACPLYRWAQQAAAEEAARLAATLPPELAQRERRLHSLTQRKQQAA</sequence>
<organism evidence="2 3">
    <name type="scientific">Chlorella sorokiniana</name>
    <name type="common">Freshwater green alga</name>
    <dbReference type="NCBI Taxonomy" id="3076"/>
    <lineage>
        <taxon>Eukaryota</taxon>
        <taxon>Viridiplantae</taxon>
        <taxon>Chlorophyta</taxon>
        <taxon>core chlorophytes</taxon>
        <taxon>Trebouxiophyceae</taxon>
        <taxon>Chlorellales</taxon>
        <taxon>Chlorellaceae</taxon>
        <taxon>Chlorella clade</taxon>
        <taxon>Chlorella</taxon>
    </lineage>
</organism>
<dbReference type="AlphaFoldDB" id="A0A2P6TBG3"/>
<protein>
    <submittedName>
        <fullName evidence="2">Adenylate cyclase</fullName>
    </submittedName>
</protein>
<comment type="caution">
    <text evidence="2">The sequence shown here is derived from an EMBL/GenBank/DDBJ whole genome shotgun (WGS) entry which is preliminary data.</text>
</comment>